<dbReference type="Proteomes" id="UP000520814">
    <property type="component" value="Unassembled WGS sequence"/>
</dbReference>
<evidence type="ECO:0000313" key="7">
    <source>
        <dbReference type="Proteomes" id="UP000520814"/>
    </source>
</evidence>
<dbReference type="HAMAP" id="MF_00362">
    <property type="entry name" value="Ribosomal_uL10"/>
    <property type="match status" value="1"/>
</dbReference>
<keyword evidence="3 5" id="KW-0687">Ribonucleoprotein</keyword>
<evidence type="ECO:0000256" key="3">
    <source>
        <dbReference type="ARBA" id="ARBA00023274"/>
    </source>
</evidence>
<dbReference type="InterPro" id="IPR047865">
    <property type="entry name" value="Ribosomal_uL10_bac_type"/>
</dbReference>
<dbReference type="CDD" id="cd05797">
    <property type="entry name" value="Ribosomal_L10"/>
    <property type="match status" value="1"/>
</dbReference>
<dbReference type="GO" id="GO:0015934">
    <property type="term" value="C:large ribosomal subunit"/>
    <property type="evidence" value="ECO:0007669"/>
    <property type="project" value="InterPro"/>
</dbReference>
<dbReference type="GO" id="GO:0006412">
    <property type="term" value="P:translation"/>
    <property type="evidence" value="ECO:0007669"/>
    <property type="project" value="UniProtKB-UniRule"/>
</dbReference>
<comment type="similarity">
    <text evidence="1 5">Belongs to the universal ribosomal protein uL10 family.</text>
</comment>
<dbReference type="InterPro" id="IPR001790">
    <property type="entry name" value="Ribosomal_uL10"/>
</dbReference>
<proteinExistence type="inferred from homology"/>
<sequence>MAQPKKKLGTKPGVVGEISDLLKSSSAVILTEYRGLSVPQVGDIRTKLNAADSESDFSVVKNTLFKRAADGIIAADADLDAALNGPTAVVFAKDSLAAAKVLSDYIASNRNTPLKIKGGVVDGVYWDAAKIDALAKIPPRDTLYAMILGAFQSPLTSLAATLASIAEQKAA</sequence>
<dbReference type="InterPro" id="IPR002363">
    <property type="entry name" value="Ribosomal_uL10_CS_bac"/>
</dbReference>
<accession>A0A7W9W5D4</accession>
<dbReference type="PANTHER" id="PTHR11560">
    <property type="entry name" value="39S RIBOSOMAL PROTEIN L10, MITOCHONDRIAL"/>
    <property type="match status" value="1"/>
</dbReference>
<dbReference type="PROSITE" id="PS01109">
    <property type="entry name" value="RIBOSOMAL_L10"/>
    <property type="match status" value="1"/>
</dbReference>
<keyword evidence="5" id="KW-0699">rRNA-binding</keyword>
<evidence type="ECO:0000256" key="2">
    <source>
        <dbReference type="ARBA" id="ARBA00022980"/>
    </source>
</evidence>
<dbReference type="InterPro" id="IPR022973">
    <property type="entry name" value="Ribosomal_uL10_bac"/>
</dbReference>
<dbReference type="GO" id="GO:0003735">
    <property type="term" value="F:structural constituent of ribosome"/>
    <property type="evidence" value="ECO:0007669"/>
    <property type="project" value="InterPro"/>
</dbReference>
<dbReference type="Pfam" id="PF00466">
    <property type="entry name" value="Ribosomal_L10"/>
    <property type="match status" value="1"/>
</dbReference>
<evidence type="ECO:0000256" key="5">
    <source>
        <dbReference type="HAMAP-Rule" id="MF_00362"/>
    </source>
</evidence>
<keyword evidence="7" id="KW-1185">Reference proteome</keyword>
<comment type="function">
    <text evidence="5">Forms part of the ribosomal stalk, playing a central role in the interaction of the ribosome with GTP-bound translation factors.</text>
</comment>
<keyword evidence="5" id="KW-0694">RNA-binding</keyword>
<dbReference type="GO" id="GO:0070180">
    <property type="term" value="F:large ribosomal subunit rRNA binding"/>
    <property type="evidence" value="ECO:0007669"/>
    <property type="project" value="UniProtKB-UniRule"/>
</dbReference>
<evidence type="ECO:0000256" key="4">
    <source>
        <dbReference type="ARBA" id="ARBA00035202"/>
    </source>
</evidence>
<comment type="subunit">
    <text evidence="5">Part of the ribosomal stalk of the 50S ribosomal subunit. The N-terminus interacts with L11 and the large rRNA to form the base of the stalk. The C-terminus forms an elongated spine to which L12 dimers bind in a sequential fashion forming a multimeric L10(L12)X complex.</text>
</comment>
<dbReference type="AlphaFoldDB" id="A0A7W9W5D4"/>
<keyword evidence="2 5" id="KW-0689">Ribosomal protein</keyword>
<dbReference type="SUPFAM" id="SSF160369">
    <property type="entry name" value="Ribosomal protein L10-like"/>
    <property type="match status" value="1"/>
</dbReference>
<comment type="caution">
    <text evidence="6">The sequence shown here is derived from an EMBL/GenBank/DDBJ whole genome shotgun (WGS) entry which is preliminary data.</text>
</comment>
<evidence type="ECO:0000313" key="6">
    <source>
        <dbReference type="EMBL" id="MBB6050329.1"/>
    </source>
</evidence>
<protein>
    <recommendedName>
        <fullName evidence="4 5">Large ribosomal subunit protein uL10</fullName>
    </recommendedName>
</protein>
<dbReference type="EMBL" id="JACHGW010000002">
    <property type="protein sequence ID" value="MBB6050329.1"/>
    <property type="molecule type" value="Genomic_DNA"/>
</dbReference>
<dbReference type="RefSeq" id="WP_184195086.1">
    <property type="nucleotide sequence ID" value="NZ_JACHGW010000002.1"/>
</dbReference>
<dbReference type="InterPro" id="IPR043141">
    <property type="entry name" value="Ribosomal_uL10-like_sf"/>
</dbReference>
<name>A0A7W9W5D4_ARMRO</name>
<organism evidence="6 7">
    <name type="scientific">Armatimonas rosea</name>
    <dbReference type="NCBI Taxonomy" id="685828"/>
    <lineage>
        <taxon>Bacteria</taxon>
        <taxon>Bacillati</taxon>
        <taxon>Armatimonadota</taxon>
        <taxon>Armatimonadia</taxon>
        <taxon>Armatimonadales</taxon>
        <taxon>Armatimonadaceae</taxon>
        <taxon>Armatimonas</taxon>
    </lineage>
</organism>
<dbReference type="Gene3D" id="6.10.250.290">
    <property type="match status" value="1"/>
</dbReference>
<dbReference type="Gene3D" id="3.30.70.1730">
    <property type="match status" value="1"/>
</dbReference>
<gene>
    <name evidence="5" type="primary">rplJ</name>
    <name evidence="6" type="ORF">HNQ39_002120</name>
</gene>
<evidence type="ECO:0000256" key="1">
    <source>
        <dbReference type="ARBA" id="ARBA00008889"/>
    </source>
</evidence>
<reference evidence="6 7" key="1">
    <citation type="submission" date="2020-08" db="EMBL/GenBank/DDBJ databases">
        <title>Genomic Encyclopedia of Type Strains, Phase IV (KMG-IV): sequencing the most valuable type-strain genomes for metagenomic binning, comparative biology and taxonomic classification.</title>
        <authorList>
            <person name="Goeker M."/>
        </authorList>
    </citation>
    <scope>NUCLEOTIDE SEQUENCE [LARGE SCALE GENOMIC DNA]</scope>
    <source>
        <strain evidence="6 7">DSM 23562</strain>
    </source>
</reference>
<dbReference type="NCBIfam" id="NF000955">
    <property type="entry name" value="PRK00099.1-1"/>
    <property type="match status" value="1"/>
</dbReference>